<comment type="caution">
    <text evidence="5">The sequence shown here is derived from an EMBL/GenBank/DDBJ whole genome shotgun (WGS) entry which is preliminary data.</text>
</comment>
<dbReference type="Gene3D" id="1.10.8.10">
    <property type="entry name" value="DNA helicase RuvA subunit, C-terminal domain"/>
    <property type="match status" value="1"/>
</dbReference>
<keyword evidence="2" id="KW-0808">Transferase</keyword>
<dbReference type="InterPro" id="IPR029063">
    <property type="entry name" value="SAM-dependent_MTases_sf"/>
</dbReference>
<protein>
    <submittedName>
        <fullName evidence="5">Peptide chain release factor N(5)-glutamine methyltransferase</fullName>
    </submittedName>
</protein>
<keyword evidence="3" id="KW-0949">S-adenosyl-L-methionine</keyword>
<dbReference type="Gene3D" id="3.40.50.150">
    <property type="entry name" value="Vaccinia Virus protein VP39"/>
    <property type="match status" value="1"/>
</dbReference>
<gene>
    <name evidence="5" type="ORF">PsYK624_083430</name>
</gene>
<dbReference type="InterPro" id="IPR004556">
    <property type="entry name" value="HemK-like"/>
</dbReference>
<dbReference type="EMBL" id="BPQB01000025">
    <property type="protein sequence ID" value="GJE92190.1"/>
    <property type="molecule type" value="Genomic_DNA"/>
</dbReference>
<reference evidence="5 6" key="1">
    <citation type="submission" date="2021-08" db="EMBL/GenBank/DDBJ databases">
        <title>Draft Genome Sequence of Phanerochaete sordida strain YK-624.</title>
        <authorList>
            <person name="Mori T."/>
            <person name="Dohra H."/>
            <person name="Suzuki T."/>
            <person name="Kawagishi H."/>
            <person name="Hirai H."/>
        </authorList>
    </citation>
    <scope>NUCLEOTIDE SEQUENCE [LARGE SCALE GENOMIC DNA]</scope>
    <source>
        <strain evidence="5 6">YK-624</strain>
    </source>
</reference>
<dbReference type="GO" id="GO:0032259">
    <property type="term" value="P:methylation"/>
    <property type="evidence" value="ECO:0007669"/>
    <property type="project" value="UniProtKB-KW"/>
</dbReference>
<dbReference type="Proteomes" id="UP000703269">
    <property type="component" value="Unassembled WGS sequence"/>
</dbReference>
<keyword evidence="1 5" id="KW-0489">Methyltransferase</keyword>
<dbReference type="GO" id="GO:0005739">
    <property type="term" value="C:mitochondrion"/>
    <property type="evidence" value="ECO:0007669"/>
    <property type="project" value="TreeGrafter"/>
</dbReference>
<evidence type="ECO:0000256" key="2">
    <source>
        <dbReference type="ARBA" id="ARBA00022679"/>
    </source>
</evidence>
<dbReference type="NCBIfam" id="TIGR00536">
    <property type="entry name" value="hemK_fam"/>
    <property type="match status" value="1"/>
</dbReference>
<dbReference type="InterPro" id="IPR040758">
    <property type="entry name" value="PrmC_N"/>
</dbReference>
<dbReference type="CDD" id="cd02440">
    <property type="entry name" value="AdoMet_MTases"/>
    <property type="match status" value="1"/>
</dbReference>
<dbReference type="PANTHER" id="PTHR18895:SF74">
    <property type="entry name" value="MTRF1L RELEASE FACTOR GLUTAMINE METHYLTRANSFERASE"/>
    <property type="match status" value="1"/>
</dbReference>
<proteinExistence type="predicted"/>
<dbReference type="GO" id="GO:0008276">
    <property type="term" value="F:protein methyltransferase activity"/>
    <property type="evidence" value="ECO:0007669"/>
    <property type="project" value="InterPro"/>
</dbReference>
<evidence type="ECO:0000256" key="3">
    <source>
        <dbReference type="ARBA" id="ARBA00022691"/>
    </source>
</evidence>
<dbReference type="OrthoDB" id="269872at2759"/>
<evidence type="ECO:0000259" key="4">
    <source>
        <dbReference type="Pfam" id="PF17827"/>
    </source>
</evidence>
<sequence>MRWMMQAVQQPNQQRGNAIEDMVARRVSGEPLQYILGIQPFGPLNLLTRPPVLIPRPETEDWTMRLTKYVTPSLMRPIRLLDLCTGSGCIPLLLCRVWPAGSVKAYGVDIAAEAVQLASENTAICGFSESSDDPPSRSPFVRNTFRPILADIRDPAFLQSSGLHPPFHVVTSNPPYIPRREYELLPPSVKEYEDKRALLGDPDSEGEGGDGLTFYRDIARLIAHQNLLAEDGVLAVEVGKGQARDVERILRDQARLTKTTIWQDPWSVERVVVATR</sequence>
<keyword evidence="6" id="KW-1185">Reference proteome</keyword>
<evidence type="ECO:0000256" key="1">
    <source>
        <dbReference type="ARBA" id="ARBA00022603"/>
    </source>
</evidence>
<dbReference type="PANTHER" id="PTHR18895">
    <property type="entry name" value="HEMK METHYLTRANSFERASE"/>
    <property type="match status" value="1"/>
</dbReference>
<dbReference type="Pfam" id="PF17827">
    <property type="entry name" value="PrmC_N"/>
    <property type="match status" value="1"/>
</dbReference>
<organism evidence="5 6">
    <name type="scientific">Phanerochaete sordida</name>
    <dbReference type="NCBI Taxonomy" id="48140"/>
    <lineage>
        <taxon>Eukaryota</taxon>
        <taxon>Fungi</taxon>
        <taxon>Dikarya</taxon>
        <taxon>Basidiomycota</taxon>
        <taxon>Agaricomycotina</taxon>
        <taxon>Agaricomycetes</taxon>
        <taxon>Polyporales</taxon>
        <taxon>Phanerochaetaceae</taxon>
        <taxon>Phanerochaete</taxon>
    </lineage>
</organism>
<evidence type="ECO:0000313" key="6">
    <source>
        <dbReference type="Proteomes" id="UP000703269"/>
    </source>
</evidence>
<dbReference type="SUPFAM" id="SSF53335">
    <property type="entry name" value="S-adenosyl-L-methionine-dependent methyltransferases"/>
    <property type="match status" value="1"/>
</dbReference>
<dbReference type="InterPro" id="IPR050320">
    <property type="entry name" value="N5-glutamine_MTase"/>
</dbReference>
<evidence type="ECO:0000313" key="5">
    <source>
        <dbReference type="EMBL" id="GJE92190.1"/>
    </source>
</evidence>
<dbReference type="AlphaFoldDB" id="A0A9P3GEA9"/>
<name>A0A9P3GEA9_9APHY</name>
<feature type="domain" description="Release factor glutamine methyltransferase N-terminal" evidence="4">
    <location>
        <begin position="6"/>
        <end position="37"/>
    </location>
</feature>
<accession>A0A9P3GEA9</accession>